<gene>
    <name evidence="1" type="ORF">G7B40_023570</name>
</gene>
<protein>
    <submittedName>
        <fullName evidence="1">Uncharacterized protein</fullName>
    </submittedName>
</protein>
<accession>A0AAP5IA89</accession>
<name>A0AAP5IA89_9CYAN</name>
<dbReference type="EMBL" id="JAALHA020000013">
    <property type="protein sequence ID" value="MDR9897524.1"/>
    <property type="molecule type" value="Genomic_DNA"/>
</dbReference>
<organism evidence="1 2">
    <name type="scientific">Aetokthonos hydrillicola Thurmond2011</name>
    <dbReference type="NCBI Taxonomy" id="2712845"/>
    <lineage>
        <taxon>Bacteria</taxon>
        <taxon>Bacillati</taxon>
        <taxon>Cyanobacteriota</taxon>
        <taxon>Cyanophyceae</taxon>
        <taxon>Nostocales</taxon>
        <taxon>Hapalosiphonaceae</taxon>
        <taxon>Aetokthonos</taxon>
    </lineage>
</organism>
<dbReference type="RefSeq" id="WP_208338445.1">
    <property type="nucleotide sequence ID" value="NZ_CAWQFN010000089.1"/>
</dbReference>
<evidence type="ECO:0000313" key="1">
    <source>
        <dbReference type="EMBL" id="MDR9897524.1"/>
    </source>
</evidence>
<evidence type="ECO:0000313" key="2">
    <source>
        <dbReference type="Proteomes" id="UP000667802"/>
    </source>
</evidence>
<dbReference type="Proteomes" id="UP000667802">
    <property type="component" value="Unassembled WGS sequence"/>
</dbReference>
<comment type="caution">
    <text evidence="1">The sequence shown here is derived from an EMBL/GenBank/DDBJ whole genome shotgun (WGS) entry which is preliminary data.</text>
</comment>
<proteinExistence type="predicted"/>
<dbReference type="AlphaFoldDB" id="A0AAP5IA89"/>
<reference evidence="2" key="1">
    <citation type="journal article" date="2021" name="Science">
        <title>Hunting the eagle killer: A cyanobacterial neurotoxin causes vacuolar myelinopathy.</title>
        <authorList>
            <person name="Breinlinger S."/>
            <person name="Phillips T.J."/>
            <person name="Haram B.N."/>
            <person name="Mares J."/>
            <person name="Martinez Yerena J.A."/>
            <person name="Hrouzek P."/>
            <person name="Sobotka R."/>
            <person name="Henderson W.M."/>
            <person name="Schmieder P."/>
            <person name="Williams S.M."/>
            <person name="Lauderdale J.D."/>
            <person name="Wilde H.D."/>
            <person name="Gerrin W."/>
            <person name="Kust A."/>
            <person name="Washington J.W."/>
            <person name="Wagner C."/>
            <person name="Geier B."/>
            <person name="Liebeke M."/>
            <person name="Enke H."/>
            <person name="Niedermeyer T.H.J."/>
            <person name="Wilde S.B."/>
        </authorList>
    </citation>
    <scope>NUCLEOTIDE SEQUENCE [LARGE SCALE GENOMIC DNA]</scope>
    <source>
        <strain evidence="2">Thurmond2011</strain>
    </source>
</reference>
<keyword evidence="2" id="KW-1185">Reference proteome</keyword>
<sequence>MLIIVAQENVFDDYVVGLEIHQSPPPVLFPYPKARTRVCDRSGRSSKDTTVVNAIAVFHTRAITFWVMEELDAMRLGETYVDVMSTQHPDSIS</sequence>